<dbReference type="Proteomes" id="UP001652700">
    <property type="component" value="Unplaced"/>
</dbReference>
<evidence type="ECO:0000313" key="4">
    <source>
        <dbReference type="Proteomes" id="UP001652700"/>
    </source>
</evidence>
<reference evidence="3" key="1">
    <citation type="submission" date="2025-05" db="UniProtKB">
        <authorList>
            <consortium name="EnsemblMetazoa"/>
        </authorList>
    </citation>
    <scope>IDENTIFICATION</scope>
</reference>
<accession>A0ABM5K4L5</accession>
<protein>
    <submittedName>
        <fullName evidence="3">Uncharacterized protein</fullName>
    </submittedName>
</protein>
<evidence type="ECO:0000313" key="3">
    <source>
        <dbReference type="EnsemblMetazoa" id="XP_050505130.1"/>
    </source>
</evidence>
<sequence>MSPEEEKEEKRLTKETEAWDSSKEEMSPEEEEIRIEKEGERDTIETVVFEEEVCEKEEAEYTINMCKESEEKGRKLICGKEKEKELRVKLREYENLINEENKVAKKYEHSFEVKDVGNFRSKTYPIPYKYRHWDKGSNCFSGGNKYFDIKENCCCREKIILFVALIENDFISKQGGVVIVYQSINQR</sequence>
<feature type="region of interest" description="Disordered" evidence="2">
    <location>
        <begin position="1"/>
        <end position="41"/>
    </location>
</feature>
<name>A0ABM5K4L5_DIAVI</name>
<evidence type="ECO:0000256" key="1">
    <source>
        <dbReference type="SAM" id="Coils"/>
    </source>
</evidence>
<organism evidence="3 4">
    <name type="scientific">Diabrotica virgifera virgifera</name>
    <name type="common">western corn rootworm</name>
    <dbReference type="NCBI Taxonomy" id="50390"/>
    <lineage>
        <taxon>Eukaryota</taxon>
        <taxon>Metazoa</taxon>
        <taxon>Ecdysozoa</taxon>
        <taxon>Arthropoda</taxon>
        <taxon>Hexapoda</taxon>
        <taxon>Insecta</taxon>
        <taxon>Pterygota</taxon>
        <taxon>Neoptera</taxon>
        <taxon>Endopterygota</taxon>
        <taxon>Coleoptera</taxon>
        <taxon>Polyphaga</taxon>
        <taxon>Cucujiformia</taxon>
        <taxon>Chrysomeloidea</taxon>
        <taxon>Chrysomelidae</taxon>
        <taxon>Galerucinae</taxon>
        <taxon>Diabroticina</taxon>
        <taxon>Diabroticites</taxon>
        <taxon>Diabrotica</taxon>
    </lineage>
</organism>
<evidence type="ECO:0000256" key="2">
    <source>
        <dbReference type="SAM" id="MobiDB-lite"/>
    </source>
</evidence>
<proteinExistence type="predicted"/>
<dbReference type="RefSeq" id="XP_050505130.1">
    <property type="nucleotide sequence ID" value="XM_050649173.1"/>
</dbReference>
<keyword evidence="1" id="KW-0175">Coiled coil</keyword>
<dbReference type="GeneID" id="126883533"/>
<feature type="coiled-coil region" evidence="1">
    <location>
        <begin position="79"/>
        <end position="110"/>
    </location>
</feature>
<keyword evidence="4" id="KW-1185">Reference proteome</keyword>
<dbReference type="EnsemblMetazoa" id="XM_050649173.1">
    <property type="protein sequence ID" value="XP_050505130.1"/>
    <property type="gene ID" value="LOC126883533"/>
</dbReference>
<feature type="compositionally biased region" description="Basic and acidic residues" evidence="2">
    <location>
        <begin position="8"/>
        <end position="26"/>
    </location>
</feature>